<reference evidence="2" key="1">
    <citation type="journal article" date="2022" name="Int. J. Mol. Sci.">
        <title>Draft Genome of Tanacetum Coccineum: Genomic Comparison of Closely Related Tanacetum-Family Plants.</title>
        <authorList>
            <person name="Yamashiro T."/>
            <person name="Shiraishi A."/>
            <person name="Nakayama K."/>
            <person name="Satake H."/>
        </authorList>
    </citation>
    <scope>NUCLEOTIDE SEQUENCE</scope>
</reference>
<proteinExistence type="predicted"/>
<reference evidence="2" key="2">
    <citation type="submission" date="2022-01" db="EMBL/GenBank/DDBJ databases">
        <authorList>
            <person name="Yamashiro T."/>
            <person name="Shiraishi A."/>
            <person name="Satake H."/>
            <person name="Nakayama K."/>
        </authorList>
    </citation>
    <scope>NUCLEOTIDE SEQUENCE</scope>
</reference>
<evidence type="ECO:0000313" key="3">
    <source>
        <dbReference type="Proteomes" id="UP001151760"/>
    </source>
</evidence>
<comment type="caution">
    <text evidence="2">The sequence shown here is derived from an EMBL/GenBank/DDBJ whole genome shotgun (WGS) entry which is preliminary data.</text>
</comment>
<evidence type="ECO:0000313" key="2">
    <source>
        <dbReference type="EMBL" id="GJT49082.1"/>
    </source>
</evidence>
<dbReference type="Proteomes" id="UP001151760">
    <property type="component" value="Unassembled WGS sequence"/>
</dbReference>
<name>A0ABQ5EE50_9ASTR</name>
<gene>
    <name evidence="2" type="ORF">Tco_0975239</name>
</gene>
<keyword evidence="3" id="KW-1185">Reference proteome</keyword>
<evidence type="ECO:0000256" key="1">
    <source>
        <dbReference type="SAM" id="MobiDB-lite"/>
    </source>
</evidence>
<organism evidence="2 3">
    <name type="scientific">Tanacetum coccineum</name>
    <dbReference type="NCBI Taxonomy" id="301880"/>
    <lineage>
        <taxon>Eukaryota</taxon>
        <taxon>Viridiplantae</taxon>
        <taxon>Streptophyta</taxon>
        <taxon>Embryophyta</taxon>
        <taxon>Tracheophyta</taxon>
        <taxon>Spermatophyta</taxon>
        <taxon>Magnoliopsida</taxon>
        <taxon>eudicotyledons</taxon>
        <taxon>Gunneridae</taxon>
        <taxon>Pentapetalae</taxon>
        <taxon>asterids</taxon>
        <taxon>campanulids</taxon>
        <taxon>Asterales</taxon>
        <taxon>Asteraceae</taxon>
        <taxon>Asteroideae</taxon>
        <taxon>Anthemideae</taxon>
        <taxon>Anthemidinae</taxon>
        <taxon>Tanacetum</taxon>
    </lineage>
</organism>
<sequence>MAINGFSYDTIVQTNGMPYGSAFSKVPYTPNLYVQQHCPAKQEILNSSEQTTVETVMNMTPKNRAHFESEKEAIHLILTGIGDEVYSTVMHVQTAQEMGNPSKGYNKSHATTRYKGKEIAKPITPPSESASEEDSDPEQAQRDKDM</sequence>
<feature type="compositionally biased region" description="Polar residues" evidence="1">
    <location>
        <begin position="97"/>
        <end position="111"/>
    </location>
</feature>
<protein>
    <submittedName>
        <fullName evidence="2">Uncharacterized protein</fullName>
    </submittedName>
</protein>
<accession>A0ABQ5EE50</accession>
<feature type="region of interest" description="Disordered" evidence="1">
    <location>
        <begin position="97"/>
        <end position="146"/>
    </location>
</feature>
<dbReference type="EMBL" id="BQNB010016208">
    <property type="protein sequence ID" value="GJT49082.1"/>
    <property type="molecule type" value="Genomic_DNA"/>
</dbReference>